<dbReference type="Pfam" id="PF14226">
    <property type="entry name" value="DIOX_N"/>
    <property type="match status" value="1"/>
</dbReference>
<evidence type="ECO:0000256" key="3">
    <source>
        <dbReference type="ARBA" id="ARBA00023004"/>
    </source>
</evidence>
<sequence length="298" mass="33627">MGIKGLVESGYLNSIPPEYVFPSNLNDLEVEEVPTVDFSQLTAGTPDERSKAIQVIGKACREWGFFMVINHSMPRRLMDEMLNVGERFFDLAEEEKQDHAGKELFDPIRCGTGFNNGLGNVFLWRDYLKVHVHPHFHAPHKPADFRIRIAAACYESLSTMPRPELVMGMPPHSDHGILTLLMQNDVCGLQILHNGKWVPVNPLLILFLSTQGIIWRYILTNGRYESVVHQVVVNSNATRMTIATGHGPPLGAIISPAAELVDSENHPPKYQGMKYRDYIELQQTNQLEGKSCLDRVRI</sequence>
<proteinExistence type="inferred from homology"/>
<evidence type="ECO:0000256" key="4">
    <source>
        <dbReference type="RuleBase" id="RU003682"/>
    </source>
</evidence>
<dbReference type="PROSITE" id="PS51471">
    <property type="entry name" value="FE2OG_OXY"/>
    <property type="match status" value="1"/>
</dbReference>
<dbReference type="InterPro" id="IPR005123">
    <property type="entry name" value="Oxoglu/Fe-dep_dioxygenase_dom"/>
</dbReference>
<gene>
    <name evidence="6" type="primary">DLO2_9</name>
    <name evidence="6" type="ORF">CK203_078634</name>
</gene>
<evidence type="ECO:0000313" key="6">
    <source>
        <dbReference type="EMBL" id="RVW17798.1"/>
    </source>
</evidence>
<dbReference type="SUPFAM" id="SSF51197">
    <property type="entry name" value="Clavaminate synthase-like"/>
    <property type="match status" value="1"/>
</dbReference>
<comment type="caution">
    <text evidence="6">The sequence shown here is derived from an EMBL/GenBank/DDBJ whole genome shotgun (WGS) entry which is preliminary data.</text>
</comment>
<evidence type="ECO:0000256" key="1">
    <source>
        <dbReference type="ARBA" id="ARBA00008056"/>
    </source>
</evidence>
<dbReference type="PANTHER" id="PTHR47991">
    <property type="entry name" value="OXOGLUTARATE/IRON-DEPENDENT DIOXYGENASE"/>
    <property type="match status" value="1"/>
</dbReference>
<protein>
    <submittedName>
        <fullName evidence="6">Protein DMR6-like oxygenase 2</fullName>
    </submittedName>
</protein>
<comment type="similarity">
    <text evidence="1 4">Belongs to the iron/ascorbate-dependent oxidoreductase family.</text>
</comment>
<evidence type="ECO:0000256" key="2">
    <source>
        <dbReference type="ARBA" id="ARBA00022723"/>
    </source>
</evidence>
<dbReference type="GO" id="GO:0016491">
    <property type="term" value="F:oxidoreductase activity"/>
    <property type="evidence" value="ECO:0007669"/>
    <property type="project" value="UniProtKB-KW"/>
</dbReference>
<dbReference type="InterPro" id="IPR050295">
    <property type="entry name" value="Plant_2OG-oxidoreductases"/>
</dbReference>
<keyword evidence="2 4" id="KW-0479">Metal-binding</keyword>
<name>A0A438C3L2_VITVI</name>
<accession>A0A438C3L2</accession>
<dbReference type="Pfam" id="PF03171">
    <property type="entry name" value="2OG-FeII_Oxy"/>
    <property type="match status" value="1"/>
</dbReference>
<evidence type="ECO:0000313" key="7">
    <source>
        <dbReference type="Proteomes" id="UP000288805"/>
    </source>
</evidence>
<keyword evidence="4" id="KW-0560">Oxidoreductase</keyword>
<reference evidence="6 7" key="1">
    <citation type="journal article" date="2018" name="PLoS Genet.">
        <title>Population sequencing reveals clonal diversity and ancestral inbreeding in the grapevine cultivar Chardonnay.</title>
        <authorList>
            <person name="Roach M.J."/>
            <person name="Johnson D.L."/>
            <person name="Bohlmann J."/>
            <person name="van Vuuren H.J."/>
            <person name="Jones S.J."/>
            <person name="Pretorius I.S."/>
            <person name="Schmidt S.A."/>
            <person name="Borneman A.R."/>
        </authorList>
    </citation>
    <scope>NUCLEOTIDE SEQUENCE [LARGE SCALE GENOMIC DNA]</scope>
    <source>
        <strain evidence="7">cv. Chardonnay</strain>
        <tissue evidence="6">Leaf</tissue>
    </source>
</reference>
<dbReference type="EMBL" id="QGNW01002573">
    <property type="protein sequence ID" value="RVW17798.1"/>
    <property type="molecule type" value="Genomic_DNA"/>
</dbReference>
<dbReference type="GO" id="GO:0046872">
    <property type="term" value="F:metal ion binding"/>
    <property type="evidence" value="ECO:0007669"/>
    <property type="project" value="UniProtKB-KW"/>
</dbReference>
<dbReference type="AlphaFoldDB" id="A0A438C3L2"/>
<dbReference type="InterPro" id="IPR027443">
    <property type="entry name" value="IPNS-like_sf"/>
</dbReference>
<keyword evidence="3 4" id="KW-0408">Iron</keyword>
<dbReference type="InterPro" id="IPR026992">
    <property type="entry name" value="DIOX_N"/>
</dbReference>
<organism evidence="6 7">
    <name type="scientific">Vitis vinifera</name>
    <name type="common">Grape</name>
    <dbReference type="NCBI Taxonomy" id="29760"/>
    <lineage>
        <taxon>Eukaryota</taxon>
        <taxon>Viridiplantae</taxon>
        <taxon>Streptophyta</taxon>
        <taxon>Embryophyta</taxon>
        <taxon>Tracheophyta</taxon>
        <taxon>Spermatophyta</taxon>
        <taxon>Magnoliopsida</taxon>
        <taxon>eudicotyledons</taxon>
        <taxon>Gunneridae</taxon>
        <taxon>Pentapetalae</taxon>
        <taxon>rosids</taxon>
        <taxon>Vitales</taxon>
        <taxon>Vitaceae</taxon>
        <taxon>Viteae</taxon>
        <taxon>Vitis</taxon>
    </lineage>
</organism>
<dbReference type="InterPro" id="IPR044861">
    <property type="entry name" value="IPNS-like_FE2OG_OXY"/>
</dbReference>
<dbReference type="Proteomes" id="UP000288805">
    <property type="component" value="Unassembled WGS sequence"/>
</dbReference>
<evidence type="ECO:0000259" key="5">
    <source>
        <dbReference type="PROSITE" id="PS51471"/>
    </source>
</evidence>
<feature type="domain" description="Fe2OG dioxygenase" evidence="5">
    <location>
        <begin position="142"/>
        <end position="248"/>
    </location>
</feature>
<dbReference type="Gene3D" id="2.60.120.330">
    <property type="entry name" value="B-lactam Antibiotic, Isopenicillin N Synthase, Chain"/>
    <property type="match status" value="2"/>
</dbReference>